<dbReference type="AlphaFoldDB" id="A0A0L6VS94"/>
<evidence type="ECO:0000313" key="3">
    <source>
        <dbReference type="Proteomes" id="UP000037035"/>
    </source>
</evidence>
<sequence>MIEKLFRMTPMMMVVFCCIFCYFCLEMIINYFLQSRLTASPPVLHRANAIQTNRKSSSVTQGQSSHQGMCSSVTQHSSLQDLFQVISFTEGEHNQISLEIVLVGGELMAMPCVFQKPWTIFQIFFVCLMNLHGLCHHNIATVSAINISPPLEPFSKPAVAPVWPCHPLLLVTMIPPSQAVDHGSKLWDPVPNMTLVPPQFCLSLANQQRPLGEADRVITTKALFSPRQMLTSFTQKYEKSQKTPRSFSVYLKMMTPSRCDITDLGKSELKSSFEDRLSKYICVTDGVCRKNQKITGRERRFARVTCVWISLIPLSLAHWSTVTGPSHMCLHNLISPSVPAWIDRASCRCPAENILASIETRVMPREQSHHSRAHPASRDVVGYLQVFNERLRAFGHNIHPTSQLHLRYLTNKTRVIYHRCASASTSIHSIHSFFYSVASSISSRSPVTC</sequence>
<keyword evidence="1" id="KW-1133">Transmembrane helix</keyword>
<keyword evidence="1" id="KW-0472">Membrane</keyword>
<name>A0A0L6VS94_9BASI</name>
<accession>A0A0L6VS94</accession>
<evidence type="ECO:0000313" key="2">
    <source>
        <dbReference type="EMBL" id="KNZ63571.1"/>
    </source>
</evidence>
<proteinExistence type="predicted"/>
<keyword evidence="1" id="KW-0812">Transmembrane</keyword>
<comment type="caution">
    <text evidence="2">The sequence shown here is derived from an EMBL/GenBank/DDBJ whole genome shotgun (WGS) entry which is preliminary data.</text>
</comment>
<feature type="transmembrane region" description="Helical" evidence="1">
    <location>
        <begin position="12"/>
        <end position="33"/>
    </location>
</feature>
<organism evidence="2 3">
    <name type="scientific">Puccinia sorghi</name>
    <dbReference type="NCBI Taxonomy" id="27349"/>
    <lineage>
        <taxon>Eukaryota</taxon>
        <taxon>Fungi</taxon>
        <taxon>Dikarya</taxon>
        <taxon>Basidiomycota</taxon>
        <taxon>Pucciniomycotina</taxon>
        <taxon>Pucciniomycetes</taxon>
        <taxon>Pucciniales</taxon>
        <taxon>Pucciniaceae</taxon>
        <taxon>Puccinia</taxon>
    </lineage>
</organism>
<reference evidence="2 3" key="1">
    <citation type="submission" date="2015-08" db="EMBL/GenBank/DDBJ databases">
        <title>Next Generation Sequencing and Analysis of the Genome of Puccinia sorghi L Schw, the Causal Agent of Maize Common Rust.</title>
        <authorList>
            <person name="Rochi L."/>
            <person name="Burguener G."/>
            <person name="Darino M."/>
            <person name="Turjanski A."/>
            <person name="Kreff E."/>
            <person name="Dieguez M.J."/>
            <person name="Sacco F."/>
        </authorList>
    </citation>
    <scope>NUCLEOTIDE SEQUENCE [LARGE SCALE GENOMIC DNA]</scope>
    <source>
        <strain evidence="2 3">RO10H11247</strain>
    </source>
</reference>
<dbReference type="EMBL" id="LAVV01001399">
    <property type="protein sequence ID" value="KNZ63571.1"/>
    <property type="molecule type" value="Genomic_DNA"/>
</dbReference>
<dbReference type="Proteomes" id="UP000037035">
    <property type="component" value="Unassembled WGS sequence"/>
</dbReference>
<evidence type="ECO:0000256" key="1">
    <source>
        <dbReference type="SAM" id="Phobius"/>
    </source>
</evidence>
<gene>
    <name evidence="2" type="ORF">VP01_1125g1</name>
</gene>
<keyword evidence="3" id="KW-1185">Reference proteome</keyword>
<protein>
    <submittedName>
        <fullName evidence="2">Putative signal peptide protein</fullName>
    </submittedName>
</protein>
<dbReference type="VEuPathDB" id="FungiDB:VP01_1125g1"/>